<protein>
    <recommendedName>
        <fullName evidence="5">Calcium-binding protein</fullName>
    </recommendedName>
</protein>
<reference evidence="3" key="2">
    <citation type="submission" date="2021-08" db="EMBL/GenBank/DDBJ databases">
        <authorList>
            <person name="Tani A."/>
            <person name="Ola A."/>
            <person name="Ogura Y."/>
            <person name="Katsura K."/>
            <person name="Hayashi T."/>
        </authorList>
    </citation>
    <scope>NUCLEOTIDE SEQUENCE</scope>
    <source>
        <strain evidence="3">DSM 23632</strain>
    </source>
</reference>
<sequence length="148" mass="14655">MVTLGTLNDTFLAFGGNDTVSGGGGNDVLFGNQGDDVLFGNLGNDTLFGGQGADTLYGGQGNDLLFGDLGNDVLSGDLGADRYVFGQNSGIDLVLGFSQAQGDRLDLSGQSYTLGSAASGNALLTLSGGGTVELAGVQAGGVNASFFA</sequence>
<dbReference type="Proteomes" id="UP001055057">
    <property type="component" value="Unassembled WGS sequence"/>
</dbReference>
<dbReference type="SUPFAM" id="SSF51120">
    <property type="entry name" value="beta-Roll"/>
    <property type="match status" value="1"/>
</dbReference>
<dbReference type="InterPro" id="IPR001343">
    <property type="entry name" value="Hemolysn_Ca-bd"/>
</dbReference>
<comment type="subcellular location">
    <subcellularLocation>
        <location evidence="1">Secreted</location>
    </subcellularLocation>
</comment>
<dbReference type="PANTHER" id="PTHR38340">
    <property type="entry name" value="S-LAYER PROTEIN"/>
    <property type="match status" value="1"/>
</dbReference>
<evidence type="ECO:0000313" key="3">
    <source>
        <dbReference type="EMBL" id="GJE59121.1"/>
    </source>
</evidence>
<dbReference type="InterPro" id="IPR050557">
    <property type="entry name" value="RTX_toxin/Mannuronan_C5-epim"/>
</dbReference>
<dbReference type="InterPro" id="IPR011049">
    <property type="entry name" value="Serralysin-like_metalloprot_C"/>
</dbReference>
<evidence type="ECO:0000313" key="4">
    <source>
        <dbReference type="Proteomes" id="UP001055057"/>
    </source>
</evidence>
<dbReference type="PROSITE" id="PS00330">
    <property type="entry name" value="HEMOLYSIN_CALCIUM"/>
    <property type="match status" value="2"/>
</dbReference>
<keyword evidence="4" id="KW-1185">Reference proteome</keyword>
<name>A0ABQ4TX34_9HYPH</name>
<dbReference type="EMBL" id="BPRB01000062">
    <property type="protein sequence ID" value="GJE59121.1"/>
    <property type="molecule type" value="Genomic_DNA"/>
</dbReference>
<proteinExistence type="predicted"/>
<evidence type="ECO:0000256" key="1">
    <source>
        <dbReference type="ARBA" id="ARBA00004613"/>
    </source>
</evidence>
<dbReference type="Gene3D" id="2.150.10.10">
    <property type="entry name" value="Serralysin-like metalloprotease, C-terminal"/>
    <property type="match status" value="2"/>
</dbReference>
<keyword evidence="2" id="KW-0964">Secreted</keyword>
<evidence type="ECO:0008006" key="5">
    <source>
        <dbReference type="Google" id="ProtNLM"/>
    </source>
</evidence>
<dbReference type="PANTHER" id="PTHR38340:SF1">
    <property type="entry name" value="S-LAYER PROTEIN"/>
    <property type="match status" value="1"/>
</dbReference>
<organism evidence="3 4">
    <name type="scientific">Methylobacterium trifolii</name>
    <dbReference type="NCBI Taxonomy" id="1003092"/>
    <lineage>
        <taxon>Bacteria</taxon>
        <taxon>Pseudomonadati</taxon>
        <taxon>Pseudomonadota</taxon>
        <taxon>Alphaproteobacteria</taxon>
        <taxon>Hyphomicrobiales</taxon>
        <taxon>Methylobacteriaceae</taxon>
        <taxon>Methylobacterium</taxon>
    </lineage>
</organism>
<reference evidence="3" key="1">
    <citation type="journal article" date="2021" name="Front. Microbiol.">
        <title>Comprehensive Comparative Genomics and Phenotyping of Methylobacterium Species.</title>
        <authorList>
            <person name="Alessa O."/>
            <person name="Ogura Y."/>
            <person name="Fujitani Y."/>
            <person name="Takami H."/>
            <person name="Hayashi T."/>
            <person name="Sahin N."/>
            <person name="Tani A."/>
        </authorList>
    </citation>
    <scope>NUCLEOTIDE SEQUENCE</scope>
    <source>
        <strain evidence="3">DSM 23632</strain>
    </source>
</reference>
<accession>A0ABQ4TX34</accession>
<dbReference type="Pfam" id="PF00353">
    <property type="entry name" value="HemolysinCabind"/>
    <property type="match status" value="2"/>
</dbReference>
<comment type="caution">
    <text evidence="3">The sequence shown here is derived from an EMBL/GenBank/DDBJ whole genome shotgun (WGS) entry which is preliminary data.</text>
</comment>
<dbReference type="PRINTS" id="PR00313">
    <property type="entry name" value="CABNDNGRPT"/>
</dbReference>
<gene>
    <name evidence="3" type="ORF">MPOCJGCO_1208</name>
</gene>
<dbReference type="InterPro" id="IPR018511">
    <property type="entry name" value="Hemolysin-typ_Ca-bd_CS"/>
</dbReference>
<evidence type="ECO:0000256" key="2">
    <source>
        <dbReference type="ARBA" id="ARBA00022525"/>
    </source>
</evidence>